<keyword evidence="1" id="KW-0175">Coiled coil</keyword>
<dbReference type="EMBL" id="PYAX01000009">
    <property type="protein sequence ID" value="PSL53292.1"/>
    <property type="molecule type" value="Genomic_DNA"/>
</dbReference>
<evidence type="ECO:0000313" key="5">
    <source>
        <dbReference type="Proteomes" id="UP000241118"/>
    </source>
</evidence>
<evidence type="ECO:0000259" key="3">
    <source>
        <dbReference type="PROSITE" id="PS51186"/>
    </source>
</evidence>
<proteinExistence type="predicted"/>
<sequence length="396" mass="44120">MDTSRRNDMSGTVHGTSIQANTINGDVHVHSDVGEKRLVGLFEELVEVRRQLTESMRAERGITQVVWVLQAVLINLQDDIVRLTRERDEQLDQAERWRLALVDARASKRRTERQLSRAESERKRALRLVQLAQFKIRVLEAGADVTVPLSALPQTGPERLRIGLDRVDAYLDAQSEHLEQLSIALDEPRGRIRTSVDSSAPAGRDARSWSTSQTVQSGEVDVNPVRSRVLPSGWLTVTSSTQTSEVAHAVSMSDTSVRVEPVSADDADLLQSVVELGDLHRGRLGLLPYAAFTEAAEQSRLLVALAGEDRLPLGYALYRLPRNEVALTHLCVREEARNRGVAKALVDTITDVHRDRLGVRAKCRDDYGLDLAWRKLGFRPRARTVGRGTDRAPMTV</sequence>
<dbReference type="GO" id="GO:0016747">
    <property type="term" value="F:acyltransferase activity, transferring groups other than amino-acyl groups"/>
    <property type="evidence" value="ECO:0007669"/>
    <property type="project" value="InterPro"/>
</dbReference>
<evidence type="ECO:0000256" key="2">
    <source>
        <dbReference type="SAM" id="MobiDB-lite"/>
    </source>
</evidence>
<name>A0A2P8I496_SACCR</name>
<gene>
    <name evidence="4" type="ORF">B0I31_10982</name>
</gene>
<feature type="coiled-coil region" evidence="1">
    <location>
        <begin position="73"/>
        <end position="128"/>
    </location>
</feature>
<dbReference type="Proteomes" id="UP000241118">
    <property type="component" value="Unassembled WGS sequence"/>
</dbReference>
<dbReference type="InterPro" id="IPR000182">
    <property type="entry name" value="GNAT_dom"/>
</dbReference>
<dbReference type="Gene3D" id="3.40.630.30">
    <property type="match status" value="1"/>
</dbReference>
<dbReference type="PROSITE" id="PS51186">
    <property type="entry name" value="GNAT"/>
    <property type="match status" value="1"/>
</dbReference>
<evidence type="ECO:0000256" key="1">
    <source>
        <dbReference type="SAM" id="Coils"/>
    </source>
</evidence>
<dbReference type="SUPFAM" id="SSF55729">
    <property type="entry name" value="Acyl-CoA N-acyltransferases (Nat)"/>
    <property type="match status" value="1"/>
</dbReference>
<dbReference type="Pfam" id="PF00583">
    <property type="entry name" value="Acetyltransf_1"/>
    <property type="match status" value="1"/>
</dbReference>
<evidence type="ECO:0000313" key="4">
    <source>
        <dbReference type="EMBL" id="PSL53292.1"/>
    </source>
</evidence>
<feature type="domain" description="N-acetyltransferase" evidence="3">
    <location>
        <begin position="257"/>
        <end position="396"/>
    </location>
</feature>
<dbReference type="InterPro" id="IPR016181">
    <property type="entry name" value="Acyl_CoA_acyltransferase"/>
</dbReference>
<dbReference type="CDD" id="cd04301">
    <property type="entry name" value="NAT_SF"/>
    <property type="match status" value="1"/>
</dbReference>
<organism evidence="4 5">
    <name type="scientific">Saccharothrix carnea</name>
    <dbReference type="NCBI Taxonomy" id="1280637"/>
    <lineage>
        <taxon>Bacteria</taxon>
        <taxon>Bacillati</taxon>
        <taxon>Actinomycetota</taxon>
        <taxon>Actinomycetes</taxon>
        <taxon>Pseudonocardiales</taxon>
        <taxon>Pseudonocardiaceae</taxon>
        <taxon>Saccharothrix</taxon>
    </lineage>
</organism>
<feature type="region of interest" description="Disordered" evidence="2">
    <location>
        <begin position="192"/>
        <end position="220"/>
    </location>
</feature>
<keyword evidence="5" id="KW-1185">Reference proteome</keyword>
<dbReference type="RefSeq" id="WP_106618018.1">
    <property type="nucleotide sequence ID" value="NZ_PYAX01000009.1"/>
</dbReference>
<keyword evidence="4" id="KW-0808">Transferase</keyword>
<reference evidence="4 5" key="1">
    <citation type="submission" date="2018-03" db="EMBL/GenBank/DDBJ databases">
        <title>Genomic Encyclopedia of Type Strains, Phase III (KMG-III): the genomes of soil and plant-associated and newly described type strains.</title>
        <authorList>
            <person name="Whitman W."/>
        </authorList>
    </citation>
    <scope>NUCLEOTIDE SEQUENCE [LARGE SCALE GENOMIC DNA]</scope>
    <source>
        <strain evidence="4 5">CGMCC 4.7097</strain>
    </source>
</reference>
<protein>
    <submittedName>
        <fullName evidence="4">Acetyltransferase (GNAT) family protein</fullName>
    </submittedName>
</protein>
<accession>A0A2P8I496</accession>
<comment type="caution">
    <text evidence="4">The sequence shown here is derived from an EMBL/GenBank/DDBJ whole genome shotgun (WGS) entry which is preliminary data.</text>
</comment>
<feature type="compositionally biased region" description="Polar residues" evidence="2">
    <location>
        <begin position="208"/>
        <end position="217"/>
    </location>
</feature>
<dbReference type="OrthoDB" id="226313at2"/>
<dbReference type="AlphaFoldDB" id="A0A2P8I496"/>